<evidence type="ECO:0000313" key="4">
    <source>
        <dbReference type="Proteomes" id="UP000663836"/>
    </source>
</evidence>
<dbReference type="CDD" id="cd05195">
    <property type="entry name" value="enoyl_red"/>
    <property type="match status" value="1"/>
</dbReference>
<dbReference type="InterPro" id="IPR020843">
    <property type="entry name" value="ER"/>
</dbReference>
<dbReference type="InterPro" id="IPR050444">
    <property type="entry name" value="Polyketide_Synthase"/>
</dbReference>
<dbReference type="Gene3D" id="3.90.180.10">
    <property type="entry name" value="Medium-chain alcohol dehydrogenases, catalytic domain"/>
    <property type="match status" value="1"/>
</dbReference>
<dbReference type="SUPFAM" id="SSF51735">
    <property type="entry name" value="NAD(P)-binding Rossmann-fold domains"/>
    <property type="match status" value="1"/>
</dbReference>
<dbReference type="AlphaFoldDB" id="A0A820JTE3"/>
<dbReference type="SMART" id="SM00829">
    <property type="entry name" value="PKS_ER"/>
    <property type="match status" value="1"/>
</dbReference>
<protein>
    <recommendedName>
        <fullName evidence="2">Enoyl reductase (ER) domain-containing protein</fullName>
    </recommendedName>
</protein>
<dbReference type="Pfam" id="PF00107">
    <property type="entry name" value="ADH_zinc_N"/>
    <property type="match status" value="1"/>
</dbReference>
<dbReference type="InterPro" id="IPR036291">
    <property type="entry name" value="NAD(P)-bd_dom_sf"/>
</dbReference>
<gene>
    <name evidence="3" type="ORF">JBS370_LOCUS41366</name>
</gene>
<accession>A0A820JTE3</accession>
<dbReference type="PANTHER" id="PTHR45681">
    <property type="entry name" value="POLYKETIDE SYNTHASE 44-RELATED"/>
    <property type="match status" value="1"/>
</dbReference>
<evidence type="ECO:0000313" key="3">
    <source>
        <dbReference type="EMBL" id="CAF4332707.1"/>
    </source>
</evidence>
<keyword evidence="1" id="KW-0808">Transferase</keyword>
<name>A0A820JTE3_9BILA</name>
<dbReference type="InterPro" id="IPR011032">
    <property type="entry name" value="GroES-like_sf"/>
</dbReference>
<comment type="caution">
    <text evidence="3">The sequence shown here is derived from an EMBL/GenBank/DDBJ whole genome shotgun (WGS) entry which is preliminary data.</text>
</comment>
<feature type="non-terminal residue" evidence="3">
    <location>
        <position position="182"/>
    </location>
</feature>
<feature type="domain" description="Enoyl reductase (ER)" evidence="2">
    <location>
        <begin position="1"/>
        <end position="182"/>
    </location>
</feature>
<proteinExistence type="predicted"/>
<dbReference type="PANTHER" id="PTHR45681:SF6">
    <property type="entry name" value="POLYKETIDE SYNTHASE 37"/>
    <property type="match status" value="1"/>
</dbReference>
<feature type="non-terminal residue" evidence="3">
    <location>
        <position position="1"/>
    </location>
</feature>
<dbReference type="SUPFAM" id="SSF50129">
    <property type="entry name" value="GroES-like"/>
    <property type="match status" value="1"/>
</dbReference>
<evidence type="ECO:0000256" key="1">
    <source>
        <dbReference type="ARBA" id="ARBA00022679"/>
    </source>
</evidence>
<dbReference type="GO" id="GO:0016491">
    <property type="term" value="F:oxidoreductase activity"/>
    <property type="evidence" value="ECO:0007669"/>
    <property type="project" value="InterPro"/>
</dbReference>
<dbReference type="Proteomes" id="UP000663836">
    <property type="component" value="Unassembled WGS sequence"/>
</dbReference>
<dbReference type="EMBL" id="CAJOBD010044991">
    <property type="protein sequence ID" value="CAF4332707.1"/>
    <property type="molecule type" value="Genomic_DNA"/>
</dbReference>
<organism evidence="3 4">
    <name type="scientific">Rotaria sordida</name>
    <dbReference type="NCBI Taxonomy" id="392033"/>
    <lineage>
        <taxon>Eukaryota</taxon>
        <taxon>Metazoa</taxon>
        <taxon>Spiralia</taxon>
        <taxon>Gnathifera</taxon>
        <taxon>Rotifera</taxon>
        <taxon>Eurotatoria</taxon>
        <taxon>Bdelloidea</taxon>
        <taxon>Philodinida</taxon>
        <taxon>Philodinidae</taxon>
        <taxon>Rotaria</taxon>
    </lineage>
</organism>
<evidence type="ECO:0000259" key="2">
    <source>
        <dbReference type="SMART" id="SM00829"/>
    </source>
</evidence>
<sequence>KFQAGDHVVGISAHGVLHSHVVVDSSQVVCIPSECPLTDEQLSVMPVVCLTVIYSLKYRVHLRAGQTVLIHAATGGAGQICIQYCQYIGARVIATAGTEEKRRFLREHSGVEHVFNSRDTSFVNHIRQILPQGVDVIVNSFSGHFLKESIKLLACHGHFVEWSKRDIYHNNILSMFQLRSDC</sequence>
<dbReference type="GO" id="GO:0016740">
    <property type="term" value="F:transferase activity"/>
    <property type="evidence" value="ECO:0007669"/>
    <property type="project" value="UniProtKB-KW"/>
</dbReference>
<dbReference type="InterPro" id="IPR013149">
    <property type="entry name" value="ADH-like_C"/>
</dbReference>
<reference evidence="3" key="1">
    <citation type="submission" date="2021-02" db="EMBL/GenBank/DDBJ databases">
        <authorList>
            <person name="Nowell W R."/>
        </authorList>
    </citation>
    <scope>NUCLEOTIDE SEQUENCE</scope>
</reference>